<dbReference type="RefSeq" id="XP_028835033.1">
    <property type="nucleotide sequence ID" value="XM_028979200.1"/>
</dbReference>
<dbReference type="Pfam" id="PF14444">
    <property type="entry name" value="S1-like"/>
    <property type="match status" value="1"/>
</dbReference>
<dbReference type="AlphaFoldDB" id="A0AAY4EBV1"/>
<feature type="region of interest" description="Disordered" evidence="6">
    <location>
        <begin position="485"/>
        <end position="541"/>
    </location>
</feature>
<dbReference type="PANTHER" id="PTHR14304:SF12">
    <property type="entry name" value="CELL CYCLE AND APOPTOSIS REGULATOR PROTEIN 2"/>
    <property type="match status" value="1"/>
</dbReference>
<feature type="coiled-coil region" evidence="5">
    <location>
        <begin position="702"/>
        <end position="778"/>
    </location>
</feature>
<keyword evidence="9" id="KW-1185">Reference proteome</keyword>
<reference evidence="8" key="3">
    <citation type="submission" date="2025-09" db="UniProtKB">
        <authorList>
            <consortium name="Ensembl"/>
        </authorList>
    </citation>
    <scope>IDENTIFICATION</scope>
</reference>
<organism evidence="8 9">
    <name type="scientific">Denticeps clupeoides</name>
    <name type="common">denticle herring</name>
    <dbReference type="NCBI Taxonomy" id="299321"/>
    <lineage>
        <taxon>Eukaryota</taxon>
        <taxon>Metazoa</taxon>
        <taxon>Chordata</taxon>
        <taxon>Craniata</taxon>
        <taxon>Vertebrata</taxon>
        <taxon>Euteleostomi</taxon>
        <taxon>Actinopterygii</taxon>
        <taxon>Neopterygii</taxon>
        <taxon>Teleostei</taxon>
        <taxon>Clupei</taxon>
        <taxon>Clupeiformes</taxon>
        <taxon>Denticipitoidei</taxon>
        <taxon>Denticipitidae</taxon>
        <taxon>Denticeps</taxon>
    </lineage>
</organism>
<proteinExistence type="predicted"/>
<comment type="subcellular location">
    <subcellularLocation>
        <location evidence="1">Cytoplasm</location>
    </subcellularLocation>
</comment>
<keyword evidence="4 5" id="KW-0175">Coiled coil</keyword>
<evidence type="ECO:0000256" key="1">
    <source>
        <dbReference type="ARBA" id="ARBA00004496"/>
    </source>
</evidence>
<dbReference type="PANTHER" id="PTHR14304">
    <property type="entry name" value="CELL DIVISION CYCLE AND APOPTOSIS REGULATOR PROTEIN"/>
    <property type="match status" value="1"/>
</dbReference>
<keyword evidence="2" id="KW-0963">Cytoplasm</keyword>
<keyword evidence="3" id="KW-0597">Phosphoprotein</keyword>
<dbReference type="SMART" id="SM01122">
    <property type="entry name" value="DBC1"/>
    <property type="match status" value="1"/>
</dbReference>
<dbReference type="InterPro" id="IPR025954">
    <property type="entry name" value="DBC1/CARP1_inactive_NUDIX"/>
</dbReference>
<reference evidence="8 9" key="1">
    <citation type="submission" date="2020-06" db="EMBL/GenBank/DDBJ databases">
        <authorList>
            <consortium name="Wellcome Sanger Institute Data Sharing"/>
        </authorList>
    </citation>
    <scope>NUCLEOTIDE SEQUENCE [LARGE SCALE GENOMIC DNA]</scope>
</reference>
<dbReference type="Proteomes" id="UP000694580">
    <property type="component" value="Chromosome 5"/>
</dbReference>
<dbReference type="Pfam" id="PF14443">
    <property type="entry name" value="DBC1"/>
    <property type="match status" value="1"/>
</dbReference>
<evidence type="ECO:0000256" key="6">
    <source>
        <dbReference type="SAM" id="MobiDB-lite"/>
    </source>
</evidence>
<sequence length="795" mass="87961">MDTQMKQRVFTGVVTHLEDTHGTVDQDVHFHISDVVGRPPQLGEKVLVKAVCDPSQTDSWTAQMVQTLNGQPFKSPPPLLPSMASNQKPGILGNKPHALLKSPKIPPLIPSLQPSAGLLQTPHHWPPPWAGQYEEFGPGGSRKRLSDGGTGRRGGRWEETGAWAGDGNNQKRRRWRGPSEEETPKKSNPAAPQTSLFLSCFSRNSSECEPLEMQRRYPHLHLPDSFLQLKISWAESHPPHKPLPLSGPCGFHVGSAQPETQTTPQNSTDPSFTVKVILLSLPTPEDLYGQCCGLAQENQGTQGGAVHPTALIKFLLSESKGELQLLGGRWSPQGDGQSPDKEPSTLIHTAVRCVKEQAGLDLQPCTQWYKMAEVQYLSEQLETVVFMLPDIWNLTHTEEELVTEKEADLSLQVHQDLVVHPSPGLHLSVLPLSSLLGQGNSKTKQSFEVGLMAELFSEMLQRDFGLQLYCFLSCIPVGRAASTRRGEECENSNVSKSERPNKRSINKDGKRKKSCGQKHDGGEESSDKEEDGLKTEEAKASEGRMFMEEGQSCDAADATMDIELAKDRPVGWSAVLPRRVLLSWVFFDRKLFGRFQEQEVQNLLLSLGLCLTPAQAQDLVRKVAVGGVVHYHKLCSCWEESDDLIPDLNMQGNRAILSSLPKEQGSMGCSTKSINTDVVSYKGATINIPVLLQSLEKGKTIQRTLEQRVADLQTRLAEAELGKVAREQELTQLAELQKEREDLSSHLVKTENLNSTYKKNLEENKGQLMVIIEQMQKMVKQTASLTGAKTKADMV</sequence>
<protein>
    <recommendedName>
        <fullName evidence="7">DBC1/CARP1 catalytically inactive NUDIX hydrolase domain-containing protein</fullName>
    </recommendedName>
</protein>
<feature type="domain" description="DBC1/CARP1 catalytically inactive NUDIX hydrolase" evidence="7">
    <location>
        <begin position="305"/>
        <end position="421"/>
    </location>
</feature>
<evidence type="ECO:0000313" key="9">
    <source>
        <dbReference type="Proteomes" id="UP000694580"/>
    </source>
</evidence>
<feature type="region of interest" description="Disordered" evidence="6">
    <location>
        <begin position="128"/>
        <end position="194"/>
    </location>
</feature>
<gene>
    <name evidence="8" type="primary">CCAR2</name>
</gene>
<evidence type="ECO:0000256" key="2">
    <source>
        <dbReference type="ARBA" id="ARBA00022490"/>
    </source>
</evidence>
<feature type="compositionally biased region" description="Basic and acidic residues" evidence="6">
    <location>
        <begin position="531"/>
        <end position="541"/>
    </location>
</feature>
<evidence type="ECO:0000259" key="7">
    <source>
        <dbReference type="SMART" id="SM01122"/>
    </source>
</evidence>
<feature type="compositionally biased region" description="Basic and acidic residues" evidence="6">
    <location>
        <begin position="496"/>
        <end position="508"/>
    </location>
</feature>
<dbReference type="InterPro" id="IPR025224">
    <property type="entry name" value="CCAR1/CCAR2"/>
</dbReference>
<dbReference type="GO" id="GO:0005737">
    <property type="term" value="C:cytoplasm"/>
    <property type="evidence" value="ECO:0007669"/>
    <property type="project" value="UniProtKB-SubCell"/>
</dbReference>
<dbReference type="GeneTree" id="ENSGT00530000063672"/>
<dbReference type="Pfam" id="PF19256">
    <property type="entry name" value="LAIKA"/>
    <property type="match status" value="1"/>
</dbReference>
<dbReference type="GO" id="GO:0006355">
    <property type="term" value="P:regulation of DNA-templated transcription"/>
    <property type="evidence" value="ECO:0007669"/>
    <property type="project" value="InterPro"/>
</dbReference>
<evidence type="ECO:0000256" key="4">
    <source>
        <dbReference type="ARBA" id="ARBA00023054"/>
    </source>
</evidence>
<dbReference type="GO" id="GO:0005634">
    <property type="term" value="C:nucleus"/>
    <property type="evidence" value="ECO:0007669"/>
    <property type="project" value="TreeGrafter"/>
</dbReference>
<name>A0AAY4EBV1_9TELE</name>
<dbReference type="InterPro" id="IPR045353">
    <property type="entry name" value="LAIKA"/>
</dbReference>
<dbReference type="Ensembl" id="ENSDCDT00010065701.1">
    <property type="protein sequence ID" value="ENSDCDP00010055105.1"/>
    <property type="gene ID" value="ENSDCDG00010031684.1"/>
</dbReference>
<dbReference type="InterPro" id="IPR025223">
    <property type="entry name" value="S1-like_RNA-bd_dom"/>
</dbReference>
<reference evidence="8" key="2">
    <citation type="submission" date="2025-08" db="UniProtKB">
        <authorList>
            <consortium name="Ensembl"/>
        </authorList>
    </citation>
    <scope>IDENTIFICATION</scope>
</reference>
<evidence type="ECO:0000256" key="5">
    <source>
        <dbReference type="SAM" id="Coils"/>
    </source>
</evidence>
<accession>A0AAY4EBV1</accession>
<evidence type="ECO:0000256" key="3">
    <source>
        <dbReference type="ARBA" id="ARBA00022553"/>
    </source>
</evidence>
<dbReference type="GeneID" id="114789803"/>
<evidence type="ECO:0000313" key="8">
    <source>
        <dbReference type="Ensembl" id="ENSDCDP00010055105.1"/>
    </source>
</evidence>